<comment type="caution">
    <text evidence="2">The sequence shown here is derived from an EMBL/GenBank/DDBJ whole genome shotgun (WGS) entry which is preliminary data.</text>
</comment>
<keyword evidence="3" id="KW-1185">Reference proteome</keyword>
<dbReference type="AlphaFoldDB" id="A0A9P5UAU0"/>
<organism evidence="2 3">
    <name type="scientific">Rhodocollybia butyracea</name>
    <dbReference type="NCBI Taxonomy" id="206335"/>
    <lineage>
        <taxon>Eukaryota</taxon>
        <taxon>Fungi</taxon>
        <taxon>Dikarya</taxon>
        <taxon>Basidiomycota</taxon>
        <taxon>Agaricomycotina</taxon>
        <taxon>Agaricomycetes</taxon>
        <taxon>Agaricomycetidae</taxon>
        <taxon>Agaricales</taxon>
        <taxon>Marasmiineae</taxon>
        <taxon>Omphalotaceae</taxon>
        <taxon>Rhodocollybia</taxon>
    </lineage>
</organism>
<proteinExistence type="predicted"/>
<feature type="compositionally biased region" description="Low complexity" evidence="1">
    <location>
        <begin position="45"/>
        <end position="97"/>
    </location>
</feature>
<evidence type="ECO:0000313" key="2">
    <source>
        <dbReference type="EMBL" id="KAF9072364.1"/>
    </source>
</evidence>
<feature type="region of interest" description="Disordered" evidence="1">
    <location>
        <begin position="42"/>
        <end position="104"/>
    </location>
</feature>
<dbReference type="Proteomes" id="UP000772434">
    <property type="component" value="Unassembled WGS sequence"/>
</dbReference>
<evidence type="ECO:0000313" key="3">
    <source>
        <dbReference type="Proteomes" id="UP000772434"/>
    </source>
</evidence>
<reference evidence="2" key="1">
    <citation type="submission" date="2020-11" db="EMBL/GenBank/DDBJ databases">
        <authorList>
            <consortium name="DOE Joint Genome Institute"/>
            <person name="Ahrendt S."/>
            <person name="Riley R."/>
            <person name="Andreopoulos W."/>
            <person name="Labutti K."/>
            <person name="Pangilinan J."/>
            <person name="Ruiz-Duenas F.J."/>
            <person name="Barrasa J.M."/>
            <person name="Sanchez-Garcia M."/>
            <person name="Camarero S."/>
            <person name="Miyauchi S."/>
            <person name="Serrano A."/>
            <person name="Linde D."/>
            <person name="Babiker R."/>
            <person name="Drula E."/>
            <person name="Ayuso-Fernandez I."/>
            <person name="Pacheco R."/>
            <person name="Padilla G."/>
            <person name="Ferreira P."/>
            <person name="Barriuso J."/>
            <person name="Kellner H."/>
            <person name="Castanera R."/>
            <person name="Alfaro M."/>
            <person name="Ramirez L."/>
            <person name="Pisabarro A.G."/>
            <person name="Kuo A."/>
            <person name="Tritt A."/>
            <person name="Lipzen A."/>
            <person name="He G."/>
            <person name="Yan M."/>
            <person name="Ng V."/>
            <person name="Cullen D."/>
            <person name="Martin F."/>
            <person name="Rosso M.-N."/>
            <person name="Henrissat B."/>
            <person name="Hibbett D."/>
            <person name="Martinez A.T."/>
            <person name="Grigoriev I.V."/>
        </authorList>
    </citation>
    <scope>NUCLEOTIDE SEQUENCE</scope>
    <source>
        <strain evidence="2">AH 40177</strain>
    </source>
</reference>
<protein>
    <submittedName>
        <fullName evidence="2">Uncharacterized protein</fullName>
    </submittedName>
</protein>
<gene>
    <name evidence="2" type="ORF">BDP27DRAFT_428650</name>
</gene>
<accession>A0A9P5UAU0</accession>
<name>A0A9P5UAU0_9AGAR</name>
<sequence length="235" mass="25926">MESPISALNNIHPATMTTLAKYTQYAAGVAPANHSLEHHIRHHLAQQQPQAEPSSSTSALPKTTQAQQTVTNVVATEVQSGSRPETSSSSPPLQQSPNGKAPRLAKTAVHLKHLCGGEILTEISSVMLVVFTQRLERDVDPQPYPKNRQSVQIHLKHSLIRSRPLPSPIFSVSFLLPQTATHLRYLSSALVHLPTGLYHRHLINNRCLLPCRTQPQSSLQVLLLLLLLQLILHLL</sequence>
<evidence type="ECO:0000256" key="1">
    <source>
        <dbReference type="SAM" id="MobiDB-lite"/>
    </source>
</evidence>
<dbReference type="EMBL" id="JADNRY010000025">
    <property type="protein sequence ID" value="KAF9072364.1"/>
    <property type="molecule type" value="Genomic_DNA"/>
</dbReference>